<proteinExistence type="inferred from homology"/>
<protein>
    <submittedName>
        <fullName evidence="8">Uncharacterized protein</fullName>
    </submittedName>
</protein>
<keyword evidence="6" id="KW-0472">Membrane</keyword>
<dbReference type="AlphaFoldDB" id="A0A8H8A1S9"/>
<keyword evidence="3" id="KW-0812">Transmembrane</keyword>
<evidence type="ECO:0000313" key="9">
    <source>
        <dbReference type="Proteomes" id="UP000673691"/>
    </source>
</evidence>
<evidence type="ECO:0000313" key="8">
    <source>
        <dbReference type="EMBL" id="KAG5463574.1"/>
    </source>
</evidence>
<comment type="similarity">
    <text evidence="7">Belongs to the MPDU1 (TC 2.A.43.3) family.</text>
</comment>
<organism evidence="8 9">
    <name type="scientific">Olpidium bornovanus</name>
    <dbReference type="NCBI Taxonomy" id="278681"/>
    <lineage>
        <taxon>Eukaryota</taxon>
        <taxon>Fungi</taxon>
        <taxon>Fungi incertae sedis</taxon>
        <taxon>Olpidiomycota</taxon>
        <taxon>Olpidiomycotina</taxon>
        <taxon>Olpidiomycetes</taxon>
        <taxon>Olpidiales</taxon>
        <taxon>Olpidiaceae</taxon>
        <taxon>Olpidium</taxon>
    </lineage>
</organism>
<evidence type="ECO:0000256" key="1">
    <source>
        <dbReference type="ARBA" id="ARBA00004141"/>
    </source>
</evidence>
<comment type="caution">
    <text evidence="8">The sequence shown here is derived from an EMBL/GenBank/DDBJ whole genome shotgun (WGS) entry which is preliminary data.</text>
</comment>
<dbReference type="EMBL" id="JAEFCI010000400">
    <property type="protein sequence ID" value="KAG5463574.1"/>
    <property type="molecule type" value="Genomic_DNA"/>
</dbReference>
<comment type="subcellular location">
    <subcellularLocation>
        <location evidence="1">Membrane</location>
        <topology evidence="1">Multi-pass membrane protein</topology>
    </subcellularLocation>
</comment>
<evidence type="ECO:0000256" key="6">
    <source>
        <dbReference type="ARBA" id="ARBA00023136"/>
    </source>
</evidence>
<sequence length="244" mass="27059">MVQLNPLVRDQLVGLIGHKCYWTLVERLDVFDAPCRNLAVSKALGFAIVVGGSVVKLPQVLKIVNGRSAQGLSMASALLETAGYVVSLAYNIRLGNPFSTYGETLFITVQNLPRKEDRRRPSAACLSRNERDSRRRFPCQRLRNGVPANGHHTEHRPQPCAANLRELQEQKHGATFRCHSFPLLRGGYGSGVHHTAGGQGQSPPVWGSPGCFLQRLPIVSDRGFSWRDFPFCLSLFFSSLCLEF</sequence>
<accession>A0A8H8A1S9</accession>
<dbReference type="PANTHER" id="PTHR12226">
    <property type="entry name" value="MANNOSE-P-DOLICHOL UTILIZATION DEFECT 1 LEC35 -RELATED"/>
    <property type="match status" value="1"/>
</dbReference>
<dbReference type="InterPro" id="IPR016817">
    <property type="entry name" value="MannP-dilichol_defect-1"/>
</dbReference>
<dbReference type="Pfam" id="PF04193">
    <property type="entry name" value="PQ-loop"/>
    <property type="match status" value="1"/>
</dbReference>
<dbReference type="GO" id="GO:0016020">
    <property type="term" value="C:membrane"/>
    <property type="evidence" value="ECO:0007669"/>
    <property type="project" value="UniProtKB-SubCell"/>
</dbReference>
<evidence type="ECO:0000256" key="4">
    <source>
        <dbReference type="ARBA" id="ARBA00022737"/>
    </source>
</evidence>
<gene>
    <name evidence="8" type="ORF">BJ554DRAFT_6357</name>
</gene>
<dbReference type="PANTHER" id="PTHR12226:SF2">
    <property type="entry name" value="MANNOSE-P-DOLICHOL UTILIZATION DEFECT 1 PROTEIN"/>
    <property type="match status" value="1"/>
</dbReference>
<dbReference type="Gene3D" id="1.20.1280.290">
    <property type="match status" value="1"/>
</dbReference>
<evidence type="ECO:0000256" key="3">
    <source>
        <dbReference type="ARBA" id="ARBA00022692"/>
    </source>
</evidence>
<dbReference type="Proteomes" id="UP000673691">
    <property type="component" value="Unassembled WGS sequence"/>
</dbReference>
<keyword evidence="5" id="KW-1133">Transmembrane helix</keyword>
<name>A0A8H8A1S9_9FUNG</name>
<keyword evidence="2" id="KW-0813">Transport</keyword>
<dbReference type="OrthoDB" id="271506at2759"/>
<keyword evidence="4" id="KW-0677">Repeat</keyword>
<dbReference type="SMART" id="SM00679">
    <property type="entry name" value="CTNS"/>
    <property type="match status" value="1"/>
</dbReference>
<reference evidence="8 9" key="1">
    <citation type="journal article" name="Sci. Rep.">
        <title>Genome-scale phylogenetic analyses confirm Olpidium as the closest living zoosporic fungus to the non-flagellated, terrestrial fungi.</title>
        <authorList>
            <person name="Chang Y."/>
            <person name="Rochon D."/>
            <person name="Sekimoto S."/>
            <person name="Wang Y."/>
            <person name="Chovatia M."/>
            <person name="Sandor L."/>
            <person name="Salamov A."/>
            <person name="Grigoriev I.V."/>
            <person name="Stajich J.E."/>
            <person name="Spatafora J.W."/>
        </authorList>
    </citation>
    <scope>NUCLEOTIDE SEQUENCE [LARGE SCALE GENOMIC DNA]</scope>
    <source>
        <strain evidence="8">S191</strain>
    </source>
</reference>
<evidence type="ECO:0000256" key="5">
    <source>
        <dbReference type="ARBA" id="ARBA00022989"/>
    </source>
</evidence>
<evidence type="ECO:0000256" key="2">
    <source>
        <dbReference type="ARBA" id="ARBA00022448"/>
    </source>
</evidence>
<evidence type="ECO:0000256" key="7">
    <source>
        <dbReference type="ARBA" id="ARBA00038475"/>
    </source>
</evidence>
<keyword evidence="9" id="KW-1185">Reference proteome</keyword>
<dbReference type="InterPro" id="IPR006603">
    <property type="entry name" value="PQ-loop_rpt"/>
</dbReference>